<dbReference type="InterPro" id="IPR002509">
    <property type="entry name" value="NODB_dom"/>
</dbReference>
<dbReference type="GO" id="GO:0046872">
    <property type="term" value="F:metal ion binding"/>
    <property type="evidence" value="ECO:0007669"/>
    <property type="project" value="UniProtKB-KW"/>
</dbReference>
<keyword evidence="4" id="KW-0336">GPI-anchor</keyword>
<dbReference type="GO" id="GO:0016810">
    <property type="term" value="F:hydrolase activity, acting on carbon-nitrogen (but not peptide) bonds"/>
    <property type="evidence" value="ECO:0007669"/>
    <property type="project" value="InterPro"/>
</dbReference>
<dbReference type="AlphaFoldDB" id="A0A0C3BB64"/>
<proteinExistence type="predicted"/>
<keyword evidence="15" id="KW-1185">Reference proteome</keyword>
<evidence type="ECO:0000313" key="14">
    <source>
        <dbReference type="EMBL" id="KIM34055.1"/>
    </source>
</evidence>
<dbReference type="STRING" id="933852.A0A0C3BB64"/>
<dbReference type="CDD" id="cd10951">
    <property type="entry name" value="CE4_ClCDA_like"/>
    <property type="match status" value="1"/>
</dbReference>
<dbReference type="PANTHER" id="PTHR46471">
    <property type="entry name" value="CHITIN DEACETYLASE"/>
    <property type="match status" value="1"/>
</dbReference>
<evidence type="ECO:0000259" key="13">
    <source>
        <dbReference type="PROSITE" id="PS51677"/>
    </source>
</evidence>
<feature type="chain" id="PRO_5002161488" evidence="12">
    <location>
        <begin position="19"/>
        <end position="248"/>
    </location>
</feature>
<dbReference type="GO" id="GO:0005975">
    <property type="term" value="P:carbohydrate metabolic process"/>
    <property type="evidence" value="ECO:0007669"/>
    <property type="project" value="InterPro"/>
</dbReference>
<evidence type="ECO:0000256" key="5">
    <source>
        <dbReference type="ARBA" id="ARBA00022723"/>
    </source>
</evidence>
<evidence type="ECO:0000256" key="12">
    <source>
        <dbReference type="SAM" id="SignalP"/>
    </source>
</evidence>
<evidence type="ECO:0000256" key="8">
    <source>
        <dbReference type="ARBA" id="ARBA00023136"/>
    </source>
</evidence>
<dbReference type="Pfam" id="PF01522">
    <property type="entry name" value="Polysacc_deac_1"/>
    <property type="match status" value="1"/>
</dbReference>
<protein>
    <submittedName>
        <fullName evidence="14">Carbohydrate esterase family 4 protein</fullName>
    </submittedName>
</protein>
<evidence type="ECO:0000256" key="4">
    <source>
        <dbReference type="ARBA" id="ARBA00022622"/>
    </source>
</evidence>
<accession>A0A0C3BB64</accession>
<gene>
    <name evidence="14" type="ORF">M408DRAFT_89991</name>
</gene>
<comment type="subcellular location">
    <subcellularLocation>
        <location evidence="2">Cell membrane</location>
        <topology evidence="2">Lipid-anchor</topology>
        <topology evidence="2">GPI-anchor</topology>
    </subcellularLocation>
</comment>
<comment type="cofactor">
    <cofactor evidence="1">
        <name>Co(2+)</name>
        <dbReference type="ChEBI" id="CHEBI:48828"/>
    </cofactor>
</comment>
<dbReference type="EMBL" id="KN824277">
    <property type="protein sequence ID" value="KIM34055.1"/>
    <property type="molecule type" value="Genomic_DNA"/>
</dbReference>
<dbReference type="GO" id="GO:0071555">
    <property type="term" value="P:cell wall organization"/>
    <property type="evidence" value="ECO:0007669"/>
    <property type="project" value="UniProtKB-KW"/>
</dbReference>
<keyword evidence="4" id="KW-0325">Glycoprotein</keyword>
<dbReference type="GO" id="GO:0098552">
    <property type="term" value="C:side of membrane"/>
    <property type="evidence" value="ECO:0007669"/>
    <property type="project" value="UniProtKB-KW"/>
</dbReference>
<evidence type="ECO:0000256" key="6">
    <source>
        <dbReference type="ARBA" id="ARBA00022729"/>
    </source>
</evidence>
<keyword evidence="10" id="KW-0449">Lipoprotein</keyword>
<reference evidence="15" key="2">
    <citation type="submission" date="2015-01" db="EMBL/GenBank/DDBJ databases">
        <title>Evolutionary Origins and Diversification of the Mycorrhizal Mutualists.</title>
        <authorList>
            <consortium name="DOE Joint Genome Institute"/>
            <consortium name="Mycorrhizal Genomics Consortium"/>
            <person name="Kohler A."/>
            <person name="Kuo A."/>
            <person name="Nagy L.G."/>
            <person name="Floudas D."/>
            <person name="Copeland A."/>
            <person name="Barry K.W."/>
            <person name="Cichocki N."/>
            <person name="Veneault-Fourrey C."/>
            <person name="LaButti K."/>
            <person name="Lindquist E.A."/>
            <person name="Lipzen A."/>
            <person name="Lundell T."/>
            <person name="Morin E."/>
            <person name="Murat C."/>
            <person name="Riley R."/>
            <person name="Ohm R."/>
            <person name="Sun H."/>
            <person name="Tunlid A."/>
            <person name="Henrissat B."/>
            <person name="Grigoriev I.V."/>
            <person name="Hibbett D.S."/>
            <person name="Martin F."/>
        </authorList>
    </citation>
    <scope>NUCLEOTIDE SEQUENCE [LARGE SCALE GENOMIC DNA]</scope>
    <source>
        <strain evidence="15">MAFF 305830</strain>
    </source>
</reference>
<dbReference type="Gene3D" id="3.20.20.370">
    <property type="entry name" value="Glycoside hydrolase/deacetylase"/>
    <property type="match status" value="1"/>
</dbReference>
<evidence type="ECO:0000256" key="9">
    <source>
        <dbReference type="ARBA" id="ARBA00023277"/>
    </source>
</evidence>
<keyword evidence="5" id="KW-0479">Metal-binding</keyword>
<evidence type="ECO:0000313" key="15">
    <source>
        <dbReference type="Proteomes" id="UP000054097"/>
    </source>
</evidence>
<evidence type="ECO:0000256" key="11">
    <source>
        <dbReference type="ARBA" id="ARBA00023316"/>
    </source>
</evidence>
<evidence type="ECO:0000256" key="1">
    <source>
        <dbReference type="ARBA" id="ARBA00001941"/>
    </source>
</evidence>
<keyword evidence="8" id="KW-0472">Membrane</keyword>
<dbReference type="PROSITE" id="PS51677">
    <property type="entry name" value="NODB"/>
    <property type="match status" value="1"/>
</dbReference>
<keyword evidence="6 12" id="KW-0732">Signal</keyword>
<dbReference type="Proteomes" id="UP000054097">
    <property type="component" value="Unassembled WGS sequence"/>
</dbReference>
<name>A0A0C3BB64_SERVB</name>
<dbReference type="InterPro" id="IPR011330">
    <property type="entry name" value="Glyco_hydro/deAcase_b/a-brl"/>
</dbReference>
<keyword evidence="9" id="KW-0119">Carbohydrate metabolism</keyword>
<feature type="domain" description="NodB homology" evidence="13">
    <location>
        <begin position="39"/>
        <end position="222"/>
    </location>
</feature>
<dbReference type="SUPFAM" id="SSF88713">
    <property type="entry name" value="Glycoside hydrolase/deacetylase"/>
    <property type="match status" value="1"/>
</dbReference>
<dbReference type="HOGENOM" id="CLU_021264_11_2_1"/>
<evidence type="ECO:0000256" key="10">
    <source>
        <dbReference type="ARBA" id="ARBA00023288"/>
    </source>
</evidence>
<evidence type="ECO:0000256" key="3">
    <source>
        <dbReference type="ARBA" id="ARBA00022475"/>
    </source>
</evidence>
<reference evidence="14 15" key="1">
    <citation type="submission" date="2014-04" db="EMBL/GenBank/DDBJ databases">
        <authorList>
            <consortium name="DOE Joint Genome Institute"/>
            <person name="Kuo A."/>
            <person name="Zuccaro A."/>
            <person name="Kohler A."/>
            <person name="Nagy L.G."/>
            <person name="Floudas D."/>
            <person name="Copeland A."/>
            <person name="Barry K.W."/>
            <person name="Cichocki N."/>
            <person name="Veneault-Fourrey C."/>
            <person name="LaButti K."/>
            <person name="Lindquist E.A."/>
            <person name="Lipzen A."/>
            <person name="Lundell T."/>
            <person name="Morin E."/>
            <person name="Murat C."/>
            <person name="Sun H."/>
            <person name="Tunlid A."/>
            <person name="Henrissat B."/>
            <person name="Grigoriev I.V."/>
            <person name="Hibbett D.S."/>
            <person name="Martin F."/>
            <person name="Nordberg H.P."/>
            <person name="Cantor M.N."/>
            <person name="Hua S.X."/>
        </authorList>
    </citation>
    <scope>NUCLEOTIDE SEQUENCE [LARGE SCALE GENOMIC DNA]</scope>
    <source>
        <strain evidence="14 15">MAFF 305830</strain>
    </source>
</reference>
<sequence length="248" mass="26629">MKLLALSLPLALLVSVQADTVGSILKRAGVTIQGCTVSKTAALTFDDGPNQYETIIGNTLVQKGVKGTFFVCGNLYHCIYDYKTQLKAVFDQGHQIASHTWSHKDLTTLSDADITNEMAKVDTAIEAITGARPAFMRPPNGNVNAKVSAIAKARGQDVVLWSFDSQDWNGLSAAQSKARYDSAIASNPNTLLALNHETYSGTANDVLPYAIDLLKSKGYKLVTVAECLGAQPYQTTHAPAANISSYRC</sequence>
<dbReference type="PANTHER" id="PTHR46471:SF2">
    <property type="entry name" value="CHITIN DEACETYLASE-RELATED"/>
    <property type="match status" value="1"/>
</dbReference>
<organism evidence="14 15">
    <name type="scientific">Serendipita vermifera MAFF 305830</name>
    <dbReference type="NCBI Taxonomy" id="933852"/>
    <lineage>
        <taxon>Eukaryota</taxon>
        <taxon>Fungi</taxon>
        <taxon>Dikarya</taxon>
        <taxon>Basidiomycota</taxon>
        <taxon>Agaricomycotina</taxon>
        <taxon>Agaricomycetes</taxon>
        <taxon>Sebacinales</taxon>
        <taxon>Serendipitaceae</taxon>
        <taxon>Serendipita</taxon>
    </lineage>
</organism>
<dbReference type="OrthoDB" id="2125469at2759"/>
<dbReference type="GO" id="GO:0005886">
    <property type="term" value="C:plasma membrane"/>
    <property type="evidence" value="ECO:0007669"/>
    <property type="project" value="UniProtKB-SubCell"/>
</dbReference>
<evidence type="ECO:0000256" key="2">
    <source>
        <dbReference type="ARBA" id="ARBA00004609"/>
    </source>
</evidence>
<keyword evidence="7" id="KW-0378">Hydrolase</keyword>
<feature type="signal peptide" evidence="12">
    <location>
        <begin position="1"/>
        <end position="18"/>
    </location>
</feature>
<keyword evidence="3" id="KW-1003">Cell membrane</keyword>
<keyword evidence="11" id="KW-0961">Cell wall biogenesis/degradation</keyword>
<evidence type="ECO:0000256" key="7">
    <source>
        <dbReference type="ARBA" id="ARBA00022801"/>
    </source>
</evidence>